<dbReference type="GO" id="GO:0003887">
    <property type="term" value="F:DNA-directed DNA polymerase activity"/>
    <property type="evidence" value="ECO:0007669"/>
    <property type="project" value="UniProtKB-KW"/>
</dbReference>
<dbReference type="PANTHER" id="PTHR11076">
    <property type="entry name" value="DNA REPAIR POLYMERASE UMUC / TRANSFERASE FAMILY MEMBER"/>
    <property type="match status" value="1"/>
</dbReference>
<keyword evidence="5" id="KW-0808">Transferase</keyword>
<protein>
    <recommendedName>
        <fullName evidence="6">UmuC domain-containing protein</fullName>
    </recommendedName>
</protein>
<dbReference type="InterPro" id="IPR036775">
    <property type="entry name" value="DNA_pol_Y-fam_lit_finger_sf"/>
</dbReference>
<sequence>MDYRKEPHGVYFLIDNKSFYASVEATLRGLNPLKELLVVMSEADNAGSGLILATSPMAKKVFHLKANVSRQRDLPQDPRLIVVPPRMNLYIKRNLQINNIFREFAAEKDVWPYSIDESIIDMTHSWKLFGDSPKQVARLIQIKVRKELGLYTTVGIGDNPLQAKIALDIYAKHNPELIAEIHYQTVPEKIWTINELTDVWSIAKRTKKRLNRLGIHNMYELAHVNPFYLKQELGLIGEQLFAISWGIDRTNLSDELKPKNHSIGNSQVLPRDYFNQAEIETVIKEMGQQVASRLRHHHKQAGCISLTVTYSYSGDDSERGGFSVARNIDVTDKDWEINQTLIYMFENYWQGQPVRNLAVYSSKLVTKVAQQLDFFTPIKTQCDNEDKLAVIDQIRARYGFKSIVYANSLLKGGTAINRSSLVGGHNGGNAYE</sequence>
<reference evidence="7 8" key="1">
    <citation type="journal article" date="2019" name="Appl. Microbiol. Biotechnol.">
        <title>Uncovering carbohydrate metabolism through a genotype-phenotype association study of 56 lactic acid bacteria genomes.</title>
        <authorList>
            <person name="Buron-Moles G."/>
            <person name="Chailyan A."/>
            <person name="Dolejs I."/>
            <person name="Forster J."/>
            <person name="Miks M.H."/>
        </authorList>
    </citation>
    <scope>NUCLEOTIDE SEQUENCE [LARGE SCALE GENOMIC DNA]</scope>
    <source>
        <strain evidence="7 8">ATCC 29644</strain>
    </source>
</reference>
<comment type="caution">
    <text evidence="7">The sequence shown here is derived from an EMBL/GenBank/DDBJ whole genome shotgun (WGS) entry which is preliminary data.</text>
</comment>
<evidence type="ECO:0000256" key="5">
    <source>
        <dbReference type="ARBA" id="ARBA00022932"/>
    </source>
</evidence>
<organism evidence="7 8">
    <name type="scientific">Companilactobacillus farciminis</name>
    <dbReference type="NCBI Taxonomy" id="1612"/>
    <lineage>
        <taxon>Bacteria</taxon>
        <taxon>Bacillati</taxon>
        <taxon>Bacillota</taxon>
        <taxon>Bacilli</taxon>
        <taxon>Lactobacillales</taxon>
        <taxon>Lactobacillaceae</taxon>
        <taxon>Companilactobacillus</taxon>
    </lineage>
</organism>
<dbReference type="Gene3D" id="1.10.150.20">
    <property type="entry name" value="5' to 3' exonuclease, C-terminal subdomain"/>
    <property type="match status" value="1"/>
</dbReference>
<keyword evidence="2" id="KW-0515">Mutator protein</keyword>
<keyword evidence="8" id="KW-1185">Reference proteome</keyword>
<dbReference type="GO" id="GO:0006260">
    <property type="term" value="P:DNA replication"/>
    <property type="evidence" value="ECO:0007669"/>
    <property type="project" value="UniProtKB-KW"/>
</dbReference>
<feature type="domain" description="UmuC" evidence="6">
    <location>
        <begin position="11"/>
        <end position="203"/>
    </location>
</feature>
<comment type="similarity">
    <text evidence="1">Belongs to the DNA polymerase type-Y family.</text>
</comment>
<dbReference type="PANTHER" id="PTHR11076:SF35">
    <property type="entry name" value="DNA REPAIR PROTEIN HOMOLOG YOBH"/>
    <property type="match status" value="1"/>
</dbReference>
<dbReference type="GO" id="GO:0003684">
    <property type="term" value="F:damaged DNA binding"/>
    <property type="evidence" value="ECO:0007669"/>
    <property type="project" value="InterPro"/>
</dbReference>
<dbReference type="GO" id="GO:0006281">
    <property type="term" value="P:DNA repair"/>
    <property type="evidence" value="ECO:0007669"/>
    <property type="project" value="InterPro"/>
</dbReference>
<evidence type="ECO:0000259" key="6">
    <source>
        <dbReference type="PROSITE" id="PS50173"/>
    </source>
</evidence>
<dbReference type="GO" id="GO:0009432">
    <property type="term" value="P:SOS response"/>
    <property type="evidence" value="ECO:0007669"/>
    <property type="project" value="TreeGrafter"/>
</dbReference>
<dbReference type="CDD" id="cd01700">
    <property type="entry name" value="PolY_Pol_V_umuC"/>
    <property type="match status" value="1"/>
</dbReference>
<dbReference type="Pfam" id="PF11799">
    <property type="entry name" value="IMS_C"/>
    <property type="match status" value="1"/>
</dbReference>
<dbReference type="OrthoDB" id="9808813at2"/>
<accession>A0A4R5NH00</accession>
<proteinExistence type="inferred from homology"/>
<dbReference type="InterPro" id="IPR043128">
    <property type="entry name" value="Rev_trsase/Diguanyl_cyclase"/>
</dbReference>
<dbReference type="GO" id="GO:0042276">
    <property type="term" value="P:error-prone translesion synthesis"/>
    <property type="evidence" value="ECO:0007669"/>
    <property type="project" value="TreeGrafter"/>
</dbReference>
<dbReference type="InterPro" id="IPR050116">
    <property type="entry name" value="DNA_polymerase-Y"/>
</dbReference>
<dbReference type="InterPro" id="IPR001126">
    <property type="entry name" value="UmuC"/>
</dbReference>
<gene>
    <name evidence="7" type="ORF">C5L30_001308</name>
</gene>
<name>A0A4R5NH00_9LACO</name>
<dbReference type="Gene3D" id="3.30.1490.100">
    <property type="entry name" value="DNA polymerase, Y-family, little finger domain"/>
    <property type="match status" value="1"/>
</dbReference>
<evidence type="ECO:0000256" key="1">
    <source>
        <dbReference type="ARBA" id="ARBA00010945"/>
    </source>
</evidence>
<dbReference type="RefSeq" id="WP_010020876.1">
    <property type="nucleotide sequence ID" value="NZ_PUFN01000007.1"/>
</dbReference>
<keyword evidence="3" id="KW-0548">Nucleotidyltransferase</keyword>
<dbReference type="AlphaFoldDB" id="A0A4R5NH00"/>
<dbReference type="SUPFAM" id="SSF56672">
    <property type="entry name" value="DNA/RNA polymerases"/>
    <property type="match status" value="1"/>
</dbReference>
<dbReference type="SUPFAM" id="SSF100879">
    <property type="entry name" value="Lesion bypass DNA polymerase (Y-family), little finger domain"/>
    <property type="match status" value="1"/>
</dbReference>
<evidence type="ECO:0000313" key="7">
    <source>
        <dbReference type="EMBL" id="TDG73816.1"/>
    </source>
</evidence>
<dbReference type="EMBL" id="PUFN01000007">
    <property type="protein sequence ID" value="TDG73816.1"/>
    <property type="molecule type" value="Genomic_DNA"/>
</dbReference>
<dbReference type="PROSITE" id="PS50173">
    <property type="entry name" value="UMUC"/>
    <property type="match status" value="1"/>
</dbReference>
<evidence type="ECO:0000256" key="4">
    <source>
        <dbReference type="ARBA" id="ARBA00022705"/>
    </source>
</evidence>
<dbReference type="Proteomes" id="UP000295257">
    <property type="component" value="Unassembled WGS sequence"/>
</dbReference>
<evidence type="ECO:0000256" key="3">
    <source>
        <dbReference type="ARBA" id="ARBA00022695"/>
    </source>
</evidence>
<evidence type="ECO:0000313" key="8">
    <source>
        <dbReference type="Proteomes" id="UP000295257"/>
    </source>
</evidence>
<dbReference type="Gene3D" id="3.40.1170.60">
    <property type="match status" value="1"/>
</dbReference>
<dbReference type="GO" id="GO:0005829">
    <property type="term" value="C:cytosol"/>
    <property type="evidence" value="ECO:0007669"/>
    <property type="project" value="TreeGrafter"/>
</dbReference>
<keyword evidence="5" id="KW-0239">DNA-directed DNA polymerase</keyword>
<dbReference type="Gene3D" id="3.30.70.270">
    <property type="match status" value="1"/>
</dbReference>
<keyword evidence="4" id="KW-0235">DNA replication</keyword>
<evidence type="ECO:0000256" key="2">
    <source>
        <dbReference type="ARBA" id="ARBA00022457"/>
    </source>
</evidence>
<dbReference type="Pfam" id="PF00817">
    <property type="entry name" value="IMS"/>
    <property type="match status" value="1"/>
</dbReference>
<dbReference type="InterPro" id="IPR043502">
    <property type="entry name" value="DNA/RNA_pol_sf"/>
</dbReference>
<dbReference type="InterPro" id="IPR017961">
    <property type="entry name" value="DNA_pol_Y-fam_little_finger"/>
</dbReference>
<dbReference type="STRING" id="1612.ABB44_06235"/>